<feature type="region of interest" description="Disordered" evidence="7">
    <location>
        <begin position="1"/>
        <end position="41"/>
    </location>
</feature>
<evidence type="ECO:0000256" key="2">
    <source>
        <dbReference type="ARBA" id="ARBA00006840"/>
    </source>
</evidence>
<evidence type="ECO:0000256" key="3">
    <source>
        <dbReference type="ARBA" id="ARBA00022692"/>
    </source>
</evidence>
<feature type="transmembrane region" description="Helical" evidence="6">
    <location>
        <begin position="262"/>
        <end position="288"/>
    </location>
</feature>
<evidence type="ECO:0000256" key="1">
    <source>
        <dbReference type="ARBA" id="ARBA00004141"/>
    </source>
</evidence>
<dbReference type="PIRSF" id="PIRSF002419">
    <property type="entry name" value="Tetraspanin"/>
    <property type="match status" value="1"/>
</dbReference>
<dbReference type="InterPro" id="IPR008952">
    <property type="entry name" value="Tetraspanin_EC2_sf"/>
</dbReference>
<evidence type="ECO:0000256" key="4">
    <source>
        <dbReference type="ARBA" id="ARBA00022989"/>
    </source>
</evidence>
<keyword evidence="9" id="KW-1185">Reference proteome</keyword>
<proteinExistence type="inferred from homology"/>
<comment type="similarity">
    <text evidence="2 6">Belongs to the tetraspanin (TM4SF) family.</text>
</comment>
<reference evidence="8" key="2">
    <citation type="submission" date="2020-05" db="UniProtKB">
        <authorList>
            <consortium name="EnsemblMetazoa"/>
        </authorList>
    </citation>
    <scope>IDENTIFICATION</scope>
    <source>
        <strain evidence="8">LVP_AGWG</strain>
    </source>
</reference>
<dbReference type="CDD" id="cd03155">
    <property type="entry name" value="CD151_like_LEL"/>
    <property type="match status" value="1"/>
</dbReference>
<dbReference type="EnsemblMetazoa" id="AAEL005142-RB">
    <property type="protein sequence ID" value="AAEL005142-PB"/>
    <property type="gene ID" value="AAEL005142"/>
</dbReference>
<name>A0A6I8TAS0_AEDAE</name>
<protein>
    <recommendedName>
        <fullName evidence="6">Tetraspanin</fullName>
    </recommendedName>
</protein>
<organism evidence="8 9">
    <name type="scientific">Aedes aegypti</name>
    <name type="common">Yellowfever mosquito</name>
    <name type="synonym">Culex aegypti</name>
    <dbReference type="NCBI Taxonomy" id="7159"/>
    <lineage>
        <taxon>Eukaryota</taxon>
        <taxon>Metazoa</taxon>
        <taxon>Ecdysozoa</taxon>
        <taxon>Arthropoda</taxon>
        <taxon>Hexapoda</taxon>
        <taxon>Insecta</taxon>
        <taxon>Pterygota</taxon>
        <taxon>Neoptera</taxon>
        <taxon>Endopterygota</taxon>
        <taxon>Diptera</taxon>
        <taxon>Nematocera</taxon>
        <taxon>Culicoidea</taxon>
        <taxon>Culicidae</taxon>
        <taxon>Culicinae</taxon>
        <taxon>Aedini</taxon>
        <taxon>Aedes</taxon>
        <taxon>Stegomyia</taxon>
    </lineage>
</organism>
<keyword evidence="3 6" id="KW-0812">Transmembrane</keyword>
<sequence length="295" mass="33098">MAKKKKQQQLPMVVPTTSTGSGANNSGSHFHQNGGGGAHKKLHKTRDSDCCSINFVKYVLHIFNIIFFMSGLVIMAVTVWTVFWKHQYVSLLSTTNYAIGTYSLLAAGLLALFGGFIGCCGVWREQRPMLLLYTFILLFVFLLEAIVGGLAYLYETQIELELQHSLNSTFMEQYGVSERQTEAIDRMQQEFGCCGAVRFEDWRYSVWLRSRRKDLIRPTEGRRVPDSCCISMTPKCGLSDGPSNIPYTGCIYKMADDLKHHLILLGAIGLGICVIQVFGMILSCCLYVKLKDVLD</sequence>
<dbReference type="OrthoDB" id="9993879at2759"/>
<dbReference type="PRINTS" id="PR00259">
    <property type="entry name" value="TMFOUR"/>
</dbReference>
<dbReference type="AlphaFoldDB" id="A0A6I8TAS0"/>
<feature type="transmembrane region" description="Helical" evidence="6">
    <location>
        <begin position="103"/>
        <end position="123"/>
    </location>
</feature>
<keyword evidence="5 6" id="KW-0472">Membrane</keyword>
<dbReference type="EnsemblMetazoa" id="AAEL005142-RL">
    <property type="protein sequence ID" value="AAEL005142-PL"/>
    <property type="gene ID" value="AAEL005142"/>
</dbReference>
<keyword evidence="4 6" id="KW-1133">Transmembrane helix</keyword>
<dbReference type="EnsemblMetazoa" id="AAEL005142-RJ">
    <property type="protein sequence ID" value="AAEL005142-PJ"/>
    <property type="gene ID" value="AAEL005142"/>
</dbReference>
<dbReference type="Gene3D" id="1.10.1450.10">
    <property type="entry name" value="Tetraspanin"/>
    <property type="match status" value="1"/>
</dbReference>
<dbReference type="GO" id="GO:0005886">
    <property type="term" value="C:plasma membrane"/>
    <property type="evidence" value="ECO:0007669"/>
    <property type="project" value="TreeGrafter"/>
</dbReference>
<dbReference type="EnsemblMetazoa" id="AAEL005142-RI">
    <property type="protein sequence ID" value="AAEL005142-PI"/>
    <property type="gene ID" value="AAEL005142"/>
</dbReference>
<dbReference type="SUPFAM" id="SSF48652">
    <property type="entry name" value="Tetraspanin"/>
    <property type="match status" value="1"/>
</dbReference>
<dbReference type="EnsemblMetazoa" id="AAEL005142-RK">
    <property type="protein sequence ID" value="AAEL005142-PK"/>
    <property type="gene ID" value="AAEL005142"/>
</dbReference>
<dbReference type="InParanoid" id="A0A6I8TAS0"/>
<dbReference type="EnsemblMetazoa" id="AAEL005142-RN">
    <property type="protein sequence ID" value="AAEL005142-PN"/>
    <property type="gene ID" value="AAEL005142"/>
</dbReference>
<dbReference type="InterPro" id="IPR018499">
    <property type="entry name" value="Tetraspanin/Peripherin"/>
</dbReference>
<dbReference type="PANTHER" id="PTHR19282:SF544">
    <property type="entry name" value="TETRASPANIN"/>
    <property type="match status" value="1"/>
</dbReference>
<evidence type="ECO:0000313" key="9">
    <source>
        <dbReference type="Proteomes" id="UP000008820"/>
    </source>
</evidence>
<feature type="compositionally biased region" description="Low complexity" evidence="7">
    <location>
        <begin position="16"/>
        <end position="28"/>
    </location>
</feature>
<dbReference type="EnsemblMetazoa" id="AAEL005142-RM">
    <property type="protein sequence ID" value="AAEL005142-PM"/>
    <property type="gene ID" value="AAEL005142"/>
</dbReference>
<dbReference type="EnsemblMetazoa" id="AAEL005142-RG">
    <property type="protein sequence ID" value="AAEL005142-PG"/>
    <property type="gene ID" value="AAEL005142"/>
</dbReference>
<evidence type="ECO:0000256" key="5">
    <source>
        <dbReference type="ARBA" id="ARBA00023136"/>
    </source>
</evidence>
<evidence type="ECO:0000313" key="8">
    <source>
        <dbReference type="EnsemblMetazoa" id="AAEL005142-PK"/>
    </source>
</evidence>
<evidence type="ECO:0000256" key="6">
    <source>
        <dbReference type="RuleBase" id="RU361218"/>
    </source>
</evidence>
<feature type="transmembrane region" description="Helical" evidence="6">
    <location>
        <begin position="62"/>
        <end position="83"/>
    </location>
</feature>
<accession>A0A6I8TAS0</accession>
<feature type="transmembrane region" description="Helical" evidence="6">
    <location>
        <begin position="130"/>
        <end position="154"/>
    </location>
</feature>
<reference evidence="8 9" key="1">
    <citation type="submission" date="2017-06" db="EMBL/GenBank/DDBJ databases">
        <title>Aedes aegypti genome working group (AGWG) sequencing and assembly.</title>
        <authorList>
            <consortium name="Aedes aegypti Genome Working Group (AGWG)"/>
            <person name="Matthews B.J."/>
        </authorList>
    </citation>
    <scope>NUCLEOTIDE SEQUENCE [LARGE SCALE GENOMIC DNA]</scope>
    <source>
        <strain evidence="8 9">LVP_AGWG</strain>
    </source>
</reference>
<gene>
    <name evidence="8" type="primary">5566052</name>
</gene>
<dbReference type="EnsemblMetazoa" id="AAEL005142-RH">
    <property type="protein sequence ID" value="AAEL005142-PH"/>
    <property type="gene ID" value="AAEL005142"/>
</dbReference>
<dbReference type="InterPro" id="IPR000301">
    <property type="entry name" value="Tetraspanin_animals"/>
</dbReference>
<comment type="subcellular location">
    <subcellularLocation>
        <location evidence="1 6">Membrane</location>
        <topology evidence="1 6">Multi-pass membrane protein</topology>
    </subcellularLocation>
</comment>
<dbReference type="EnsemblMetazoa" id="AAEL005142-RE">
    <property type="protein sequence ID" value="AAEL005142-PE"/>
    <property type="gene ID" value="AAEL005142"/>
</dbReference>
<dbReference type="Pfam" id="PF00335">
    <property type="entry name" value="Tetraspanin"/>
    <property type="match status" value="1"/>
</dbReference>
<dbReference type="EnsemblMetazoa" id="AAEL005142-RC">
    <property type="protein sequence ID" value="AAEL005142-PC"/>
    <property type="gene ID" value="AAEL005142"/>
</dbReference>
<dbReference type="PANTHER" id="PTHR19282">
    <property type="entry name" value="TETRASPANIN"/>
    <property type="match status" value="1"/>
</dbReference>
<dbReference type="EnsemblMetazoa" id="AAEL005142-RD">
    <property type="protein sequence ID" value="AAEL005142-PD"/>
    <property type="gene ID" value="AAEL005142"/>
</dbReference>
<evidence type="ECO:0000256" key="7">
    <source>
        <dbReference type="SAM" id="MobiDB-lite"/>
    </source>
</evidence>
<dbReference type="Proteomes" id="UP000008820">
    <property type="component" value="Chromosome 3"/>
</dbReference>
<dbReference type="EnsemblMetazoa" id="AAEL005142-RF">
    <property type="protein sequence ID" value="AAEL005142-PF"/>
    <property type="gene ID" value="AAEL005142"/>
</dbReference>